<dbReference type="AlphaFoldDB" id="A0A6V7WUR6"/>
<comment type="caution">
    <text evidence="1">The sequence shown here is derived from an EMBL/GenBank/DDBJ whole genome shotgun (WGS) entry which is preliminary data.</text>
</comment>
<dbReference type="EMBL" id="CAJEWN010000826">
    <property type="protein sequence ID" value="CAD2190682.1"/>
    <property type="molecule type" value="Genomic_DNA"/>
</dbReference>
<dbReference type="InterPro" id="IPR038018">
    <property type="entry name" value="HP_1531"/>
</dbReference>
<sequence length="63" mass="7497">MKQSGENIQNIIHQFNHNDEKLEIAMEIADMDLKGYIEIKRSNYNESEFLFEVSIKLLIYFSL</sequence>
<organism evidence="1 2">
    <name type="scientific">Meloidogyne enterolobii</name>
    <name type="common">Root-knot nematode worm</name>
    <name type="synonym">Meloidogyne mayaguensis</name>
    <dbReference type="NCBI Taxonomy" id="390850"/>
    <lineage>
        <taxon>Eukaryota</taxon>
        <taxon>Metazoa</taxon>
        <taxon>Ecdysozoa</taxon>
        <taxon>Nematoda</taxon>
        <taxon>Chromadorea</taxon>
        <taxon>Rhabditida</taxon>
        <taxon>Tylenchina</taxon>
        <taxon>Tylenchomorpha</taxon>
        <taxon>Tylenchoidea</taxon>
        <taxon>Meloidogynidae</taxon>
        <taxon>Meloidogyninae</taxon>
        <taxon>Meloidogyne</taxon>
    </lineage>
</organism>
<dbReference type="SUPFAM" id="SSF140496">
    <property type="entry name" value="HP1531-like"/>
    <property type="match status" value="1"/>
</dbReference>
<evidence type="ECO:0000313" key="1">
    <source>
        <dbReference type="EMBL" id="CAD2190682.1"/>
    </source>
</evidence>
<reference evidence="1 2" key="1">
    <citation type="submission" date="2020-08" db="EMBL/GenBank/DDBJ databases">
        <authorList>
            <person name="Koutsovoulos G."/>
            <person name="Danchin GJ E."/>
        </authorList>
    </citation>
    <scope>NUCLEOTIDE SEQUENCE [LARGE SCALE GENOMIC DNA]</scope>
</reference>
<evidence type="ECO:0000313" key="2">
    <source>
        <dbReference type="Proteomes" id="UP000580250"/>
    </source>
</evidence>
<name>A0A6V7WUR6_MELEN</name>
<proteinExistence type="predicted"/>
<dbReference type="Proteomes" id="UP000580250">
    <property type="component" value="Unassembled WGS sequence"/>
</dbReference>
<accession>A0A6V7WUR6</accession>
<protein>
    <submittedName>
        <fullName evidence="1">Uncharacterized protein</fullName>
    </submittedName>
</protein>
<gene>
    <name evidence="1" type="ORF">MENT_LOCUS43491</name>
</gene>